<protein>
    <recommendedName>
        <fullName evidence="3">DNA-3-methyladenine glycosylase II</fullName>
        <ecNumber evidence="3">3.2.2.21</ecNumber>
    </recommendedName>
</protein>
<dbReference type="RefSeq" id="WP_188499021.1">
    <property type="nucleotide sequence ID" value="NZ_BMFV01000043.1"/>
</dbReference>
<dbReference type="CDD" id="cd00056">
    <property type="entry name" value="ENDO3c"/>
    <property type="match status" value="1"/>
</dbReference>
<dbReference type="GO" id="GO:0032131">
    <property type="term" value="F:alkylated DNA binding"/>
    <property type="evidence" value="ECO:0007669"/>
    <property type="project" value="TreeGrafter"/>
</dbReference>
<dbReference type="InterPro" id="IPR023170">
    <property type="entry name" value="HhH_base_excis_C"/>
</dbReference>
<reference evidence="8" key="2">
    <citation type="submission" date="2020-09" db="EMBL/GenBank/DDBJ databases">
        <authorList>
            <person name="Sun Q."/>
            <person name="Zhou Y."/>
        </authorList>
    </citation>
    <scope>NUCLEOTIDE SEQUENCE</scope>
    <source>
        <strain evidence="8">CGMCC 1.12777</strain>
    </source>
</reference>
<name>A0A8J2ZZ27_9BACL</name>
<dbReference type="Gene3D" id="3.30.310.20">
    <property type="entry name" value="DNA-3-methyladenine glycosylase AlkA, N-terminal domain"/>
    <property type="match status" value="1"/>
</dbReference>
<comment type="caution">
    <text evidence="8">The sequence shown here is derived from an EMBL/GenBank/DDBJ whole genome shotgun (WGS) entry which is preliminary data.</text>
</comment>
<evidence type="ECO:0000313" key="8">
    <source>
        <dbReference type="EMBL" id="GGH87797.1"/>
    </source>
</evidence>
<keyword evidence="9" id="KW-1185">Reference proteome</keyword>
<dbReference type="SUPFAM" id="SSF48150">
    <property type="entry name" value="DNA-glycosylase"/>
    <property type="match status" value="1"/>
</dbReference>
<evidence type="ECO:0000256" key="1">
    <source>
        <dbReference type="ARBA" id="ARBA00000086"/>
    </source>
</evidence>
<dbReference type="InterPro" id="IPR037046">
    <property type="entry name" value="AlkA_N_sf"/>
</dbReference>
<keyword evidence="4" id="KW-0227">DNA damage</keyword>
<comment type="similarity">
    <text evidence="2">Belongs to the alkylbase DNA glycosidase AlkA family.</text>
</comment>
<dbReference type="Pfam" id="PF07934">
    <property type="entry name" value="OGG_N"/>
    <property type="match status" value="1"/>
</dbReference>
<dbReference type="EMBL" id="BMFV01000043">
    <property type="protein sequence ID" value="GGH87797.1"/>
    <property type="molecule type" value="Genomic_DNA"/>
</dbReference>
<dbReference type="Gene3D" id="1.10.340.30">
    <property type="entry name" value="Hypothetical protein, domain 2"/>
    <property type="match status" value="1"/>
</dbReference>
<dbReference type="SMART" id="SM00478">
    <property type="entry name" value="ENDO3c"/>
    <property type="match status" value="1"/>
</dbReference>
<evidence type="ECO:0000259" key="7">
    <source>
        <dbReference type="SMART" id="SM00478"/>
    </source>
</evidence>
<dbReference type="Pfam" id="PF00730">
    <property type="entry name" value="HhH-GPD"/>
    <property type="match status" value="1"/>
</dbReference>
<evidence type="ECO:0000256" key="2">
    <source>
        <dbReference type="ARBA" id="ARBA00010817"/>
    </source>
</evidence>
<dbReference type="GO" id="GO:0006289">
    <property type="term" value="P:nucleotide-excision repair"/>
    <property type="evidence" value="ECO:0007669"/>
    <property type="project" value="InterPro"/>
</dbReference>
<dbReference type="Gene3D" id="1.10.1670.10">
    <property type="entry name" value="Helix-hairpin-Helix base-excision DNA repair enzymes (C-terminal)"/>
    <property type="match status" value="1"/>
</dbReference>
<dbReference type="GO" id="GO:0043916">
    <property type="term" value="F:DNA-7-methylguanine glycosylase activity"/>
    <property type="evidence" value="ECO:0007669"/>
    <property type="project" value="TreeGrafter"/>
</dbReference>
<comment type="catalytic activity">
    <reaction evidence="1">
        <text>Hydrolysis of alkylated DNA, releasing 3-methyladenine, 3-methylguanine, 7-methylguanine and 7-methyladenine.</text>
        <dbReference type="EC" id="3.2.2.21"/>
    </reaction>
</comment>
<keyword evidence="6" id="KW-0234">DNA repair</keyword>
<dbReference type="InterPro" id="IPR011257">
    <property type="entry name" value="DNA_glycosylase"/>
</dbReference>
<dbReference type="InterPro" id="IPR012904">
    <property type="entry name" value="OGG_N"/>
</dbReference>
<dbReference type="GO" id="GO:0008725">
    <property type="term" value="F:DNA-3-methyladenine glycosylase activity"/>
    <property type="evidence" value="ECO:0007669"/>
    <property type="project" value="TreeGrafter"/>
</dbReference>
<sequence length="301" mass="35200">MNWKDFKTSIELYPSPPFNFEECLVFLRRSNREILHDYKEKALYKVIQVDNKPILCKMRSKNQHLQVDFLSGMPSKSLREKVALYVWEWFDLEQDLALFYKEVEDDPLLQPLIKKYKGLKLIGIPDLFEALVWAIIGQQINLSFAYTLKARFVKQFGESVSFAGEVYWLHPTYEKVAHLEVEELRKLQFTQRKAEYVIGVAKMMATGQLSKAGLMRRKAYEAQQKALMTIRGVGAWTADYVLMRCLRHPSAFPIADVGLHNAIKFQLGLERKPTLGEIHTIQSHWQGWQAYATFYLWRSLL</sequence>
<dbReference type="GO" id="GO:0006285">
    <property type="term" value="P:base-excision repair, AP site formation"/>
    <property type="evidence" value="ECO:0007669"/>
    <property type="project" value="TreeGrafter"/>
</dbReference>
<gene>
    <name evidence="8" type="primary">alkA</name>
    <name evidence="8" type="ORF">GCM10007096_38640</name>
</gene>
<dbReference type="PANTHER" id="PTHR43003">
    <property type="entry name" value="DNA-3-METHYLADENINE GLYCOSYLASE"/>
    <property type="match status" value="1"/>
</dbReference>
<feature type="domain" description="HhH-GPD" evidence="7">
    <location>
        <begin position="136"/>
        <end position="301"/>
    </location>
</feature>
<evidence type="ECO:0000256" key="5">
    <source>
        <dbReference type="ARBA" id="ARBA00022801"/>
    </source>
</evidence>
<evidence type="ECO:0000313" key="9">
    <source>
        <dbReference type="Proteomes" id="UP000656813"/>
    </source>
</evidence>
<evidence type="ECO:0000256" key="4">
    <source>
        <dbReference type="ARBA" id="ARBA00022763"/>
    </source>
</evidence>
<evidence type="ECO:0000256" key="3">
    <source>
        <dbReference type="ARBA" id="ARBA00012000"/>
    </source>
</evidence>
<dbReference type="InterPro" id="IPR003265">
    <property type="entry name" value="HhH-GPD_domain"/>
</dbReference>
<dbReference type="GO" id="GO:0008534">
    <property type="term" value="F:oxidized purine nucleobase lesion DNA N-glycosylase activity"/>
    <property type="evidence" value="ECO:0007669"/>
    <property type="project" value="InterPro"/>
</dbReference>
<dbReference type="PANTHER" id="PTHR43003:SF12">
    <property type="entry name" value="DNA-3-METHYLADENINE GLYCOSYLASE"/>
    <property type="match status" value="1"/>
</dbReference>
<dbReference type="InterPro" id="IPR051912">
    <property type="entry name" value="Alkylbase_DNA_Glycosylase/TA"/>
</dbReference>
<dbReference type="Proteomes" id="UP000656813">
    <property type="component" value="Unassembled WGS sequence"/>
</dbReference>
<dbReference type="GO" id="GO:0006307">
    <property type="term" value="P:DNA alkylation repair"/>
    <property type="evidence" value="ECO:0007669"/>
    <property type="project" value="TreeGrafter"/>
</dbReference>
<evidence type="ECO:0000256" key="6">
    <source>
        <dbReference type="ARBA" id="ARBA00023204"/>
    </source>
</evidence>
<organism evidence="8 9">
    <name type="scientific">Pullulanibacillus pueri</name>
    <dbReference type="NCBI Taxonomy" id="1437324"/>
    <lineage>
        <taxon>Bacteria</taxon>
        <taxon>Bacillati</taxon>
        <taxon>Bacillota</taxon>
        <taxon>Bacilli</taxon>
        <taxon>Bacillales</taxon>
        <taxon>Sporolactobacillaceae</taxon>
        <taxon>Pullulanibacillus</taxon>
    </lineage>
</organism>
<dbReference type="FunFam" id="1.10.340.30:FF:000004">
    <property type="entry name" value="DNA-3-methyladenine glycosylase II"/>
    <property type="match status" value="1"/>
</dbReference>
<keyword evidence="5" id="KW-0378">Hydrolase</keyword>
<proteinExistence type="inferred from homology"/>
<dbReference type="GO" id="GO:0005737">
    <property type="term" value="C:cytoplasm"/>
    <property type="evidence" value="ECO:0007669"/>
    <property type="project" value="TreeGrafter"/>
</dbReference>
<accession>A0A8J2ZZ27</accession>
<dbReference type="AlphaFoldDB" id="A0A8J2ZZ27"/>
<reference evidence="8" key="1">
    <citation type="journal article" date="2014" name="Int. J. Syst. Evol. Microbiol.">
        <title>Complete genome sequence of Corynebacterium casei LMG S-19264T (=DSM 44701T), isolated from a smear-ripened cheese.</title>
        <authorList>
            <consortium name="US DOE Joint Genome Institute (JGI-PGF)"/>
            <person name="Walter F."/>
            <person name="Albersmeier A."/>
            <person name="Kalinowski J."/>
            <person name="Ruckert C."/>
        </authorList>
    </citation>
    <scope>NUCLEOTIDE SEQUENCE</scope>
    <source>
        <strain evidence="8">CGMCC 1.12777</strain>
    </source>
</reference>
<dbReference type="EC" id="3.2.2.21" evidence="3"/>
<dbReference type="GO" id="GO:0032993">
    <property type="term" value="C:protein-DNA complex"/>
    <property type="evidence" value="ECO:0007669"/>
    <property type="project" value="TreeGrafter"/>
</dbReference>